<keyword evidence="3" id="KW-1185">Reference proteome</keyword>
<evidence type="ECO:0000256" key="1">
    <source>
        <dbReference type="SAM" id="Phobius"/>
    </source>
</evidence>
<evidence type="ECO:0008006" key="4">
    <source>
        <dbReference type="Google" id="ProtNLM"/>
    </source>
</evidence>
<keyword evidence="1" id="KW-0472">Membrane</keyword>
<gene>
    <name evidence="2" type="ORF">J2S06_001983</name>
</gene>
<reference evidence="2 3" key="1">
    <citation type="submission" date="2023-07" db="EMBL/GenBank/DDBJ databases">
        <title>Genomic Encyclopedia of Type Strains, Phase IV (KMG-IV): sequencing the most valuable type-strain genomes for metagenomic binning, comparative biology and taxonomic classification.</title>
        <authorList>
            <person name="Goeker M."/>
        </authorList>
    </citation>
    <scope>NUCLEOTIDE SEQUENCE [LARGE SCALE GENOMIC DNA]</scope>
    <source>
        <strain evidence="2 3">DSM 19092</strain>
    </source>
</reference>
<keyword evidence="1" id="KW-0812">Transmembrane</keyword>
<dbReference type="Proteomes" id="UP001225646">
    <property type="component" value="Unassembled WGS sequence"/>
</dbReference>
<sequence>MLAKKKSCRYVINATGKNGETYLTTCNNKQEVRQWIKAHNSKLNHKELKIIDKHKKFFWIKSILLFITAALIIVELFILM</sequence>
<dbReference type="EMBL" id="JAUSTR010000008">
    <property type="protein sequence ID" value="MDQ0162906.1"/>
    <property type="molecule type" value="Genomic_DNA"/>
</dbReference>
<comment type="caution">
    <text evidence="2">The sequence shown here is derived from an EMBL/GenBank/DDBJ whole genome shotgun (WGS) entry which is preliminary data.</text>
</comment>
<name>A0ABT9VPJ3_9BACI</name>
<evidence type="ECO:0000313" key="3">
    <source>
        <dbReference type="Proteomes" id="UP001225646"/>
    </source>
</evidence>
<organism evidence="2 3">
    <name type="scientific">Aeribacillus alveayuensis</name>
    <dbReference type="NCBI Taxonomy" id="279215"/>
    <lineage>
        <taxon>Bacteria</taxon>
        <taxon>Bacillati</taxon>
        <taxon>Bacillota</taxon>
        <taxon>Bacilli</taxon>
        <taxon>Bacillales</taxon>
        <taxon>Bacillaceae</taxon>
        <taxon>Aeribacillus</taxon>
    </lineage>
</organism>
<keyword evidence="1" id="KW-1133">Transmembrane helix</keyword>
<protein>
    <recommendedName>
        <fullName evidence="4">PH domain-containing protein</fullName>
    </recommendedName>
</protein>
<accession>A0ABT9VPJ3</accession>
<feature type="transmembrane region" description="Helical" evidence="1">
    <location>
        <begin position="58"/>
        <end position="79"/>
    </location>
</feature>
<proteinExistence type="predicted"/>
<dbReference type="RefSeq" id="WP_044894250.1">
    <property type="nucleotide sequence ID" value="NZ_JAUSTR010000008.1"/>
</dbReference>
<evidence type="ECO:0000313" key="2">
    <source>
        <dbReference type="EMBL" id="MDQ0162906.1"/>
    </source>
</evidence>